<feature type="transmembrane region" description="Helical" evidence="1">
    <location>
        <begin position="42"/>
        <end position="62"/>
    </location>
</feature>
<proteinExistence type="predicted"/>
<protein>
    <submittedName>
        <fullName evidence="2">Unplaced genomic scaffold scaffold_194, whole genome shotgun sequence</fullName>
    </submittedName>
</protein>
<dbReference type="InParanoid" id="A0A0D0E9L4"/>
<dbReference type="HOGENOM" id="CLU_2655202_0_0_1"/>
<dbReference type="AlphaFoldDB" id="A0A0D0E9L4"/>
<dbReference type="Proteomes" id="UP000054538">
    <property type="component" value="Unassembled WGS sequence"/>
</dbReference>
<reference evidence="3" key="2">
    <citation type="submission" date="2015-01" db="EMBL/GenBank/DDBJ databases">
        <title>Evolutionary Origins and Diversification of the Mycorrhizal Mutualists.</title>
        <authorList>
            <consortium name="DOE Joint Genome Institute"/>
            <consortium name="Mycorrhizal Genomics Consortium"/>
            <person name="Kohler A."/>
            <person name="Kuo A."/>
            <person name="Nagy L.G."/>
            <person name="Floudas D."/>
            <person name="Copeland A."/>
            <person name="Barry K.W."/>
            <person name="Cichocki N."/>
            <person name="Veneault-Fourrey C."/>
            <person name="LaButti K."/>
            <person name="Lindquist E.A."/>
            <person name="Lipzen A."/>
            <person name="Lundell T."/>
            <person name="Morin E."/>
            <person name="Murat C."/>
            <person name="Riley R."/>
            <person name="Ohm R."/>
            <person name="Sun H."/>
            <person name="Tunlid A."/>
            <person name="Henrissat B."/>
            <person name="Grigoriev I.V."/>
            <person name="Hibbett D.S."/>
            <person name="Martin F."/>
        </authorList>
    </citation>
    <scope>NUCLEOTIDE SEQUENCE [LARGE SCALE GENOMIC DNA]</scope>
    <source>
        <strain evidence="3">Ve08.2h10</strain>
    </source>
</reference>
<organism evidence="2 3">
    <name type="scientific">Paxillus rubicundulus Ve08.2h10</name>
    <dbReference type="NCBI Taxonomy" id="930991"/>
    <lineage>
        <taxon>Eukaryota</taxon>
        <taxon>Fungi</taxon>
        <taxon>Dikarya</taxon>
        <taxon>Basidiomycota</taxon>
        <taxon>Agaricomycotina</taxon>
        <taxon>Agaricomycetes</taxon>
        <taxon>Agaricomycetidae</taxon>
        <taxon>Boletales</taxon>
        <taxon>Paxilineae</taxon>
        <taxon>Paxillaceae</taxon>
        <taxon>Paxillus</taxon>
    </lineage>
</organism>
<gene>
    <name evidence="2" type="ORF">PAXRUDRAFT_350331</name>
</gene>
<sequence>MMDDYSLFRSLHTGDVKHGDQIELACNSLFVAPSLRNPSLSILFPSSLLSFSSFGILMHVILHQVPTTQVTPPSLI</sequence>
<name>A0A0D0E9L4_9AGAM</name>
<dbReference type="EMBL" id="KN825016">
    <property type="protein sequence ID" value="KIK95875.1"/>
    <property type="molecule type" value="Genomic_DNA"/>
</dbReference>
<evidence type="ECO:0000313" key="2">
    <source>
        <dbReference type="EMBL" id="KIK95875.1"/>
    </source>
</evidence>
<keyword evidence="1" id="KW-0812">Transmembrane</keyword>
<accession>A0A0D0E9L4</accession>
<reference evidence="2 3" key="1">
    <citation type="submission" date="2014-04" db="EMBL/GenBank/DDBJ databases">
        <authorList>
            <consortium name="DOE Joint Genome Institute"/>
            <person name="Kuo A."/>
            <person name="Kohler A."/>
            <person name="Jargeat P."/>
            <person name="Nagy L.G."/>
            <person name="Floudas D."/>
            <person name="Copeland A."/>
            <person name="Barry K.W."/>
            <person name="Cichocki N."/>
            <person name="Veneault-Fourrey C."/>
            <person name="LaButti K."/>
            <person name="Lindquist E.A."/>
            <person name="Lipzen A."/>
            <person name="Lundell T."/>
            <person name="Morin E."/>
            <person name="Murat C."/>
            <person name="Sun H."/>
            <person name="Tunlid A."/>
            <person name="Henrissat B."/>
            <person name="Grigoriev I.V."/>
            <person name="Hibbett D.S."/>
            <person name="Martin F."/>
            <person name="Nordberg H.P."/>
            <person name="Cantor M.N."/>
            <person name="Hua S.X."/>
        </authorList>
    </citation>
    <scope>NUCLEOTIDE SEQUENCE [LARGE SCALE GENOMIC DNA]</scope>
    <source>
        <strain evidence="2 3">Ve08.2h10</strain>
    </source>
</reference>
<evidence type="ECO:0000313" key="3">
    <source>
        <dbReference type="Proteomes" id="UP000054538"/>
    </source>
</evidence>
<keyword evidence="3" id="KW-1185">Reference proteome</keyword>
<keyword evidence="1" id="KW-0472">Membrane</keyword>
<keyword evidence="1" id="KW-1133">Transmembrane helix</keyword>
<evidence type="ECO:0000256" key="1">
    <source>
        <dbReference type="SAM" id="Phobius"/>
    </source>
</evidence>